<protein>
    <submittedName>
        <fullName evidence="2">Putative membrane protein</fullName>
    </submittedName>
</protein>
<keyword evidence="1" id="KW-0812">Transmembrane</keyword>
<dbReference type="EMBL" id="JN581995">
    <property type="protein sequence ID" value="AEO78382.1"/>
    <property type="molecule type" value="Genomic_DNA"/>
</dbReference>
<feature type="transmembrane region" description="Helical" evidence="1">
    <location>
        <begin position="604"/>
        <end position="623"/>
    </location>
</feature>
<feature type="transmembrane region" description="Helical" evidence="1">
    <location>
        <begin position="713"/>
        <end position="732"/>
    </location>
</feature>
<feature type="transmembrane region" description="Helical" evidence="1">
    <location>
        <begin position="223"/>
        <end position="244"/>
    </location>
</feature>
<feature type="transmembrane region" description="Helical" evidence="1">
    <location>
        <begin position="281"/>
        <end position="302"/>
    </location>
</feature>
<reference evidence="2" key="1">
    <citation type="journal article" date="2012" name="BMC Microbiol.">
        <title>Detection of Burkholderia pseudomallei O-antigen serotypes in near-neighbor species.</title>
        <authorList>
            <person name="Stone J.K."/>
            <person name="Mayo M."/>
            <person name="Grasso S.A."/>
            <person name="Ginther J.L."/>
            <person name="Warrington S.D."/>
            <person name="Allender C.J."/>
            <person name="Doyle A."/>
            <person name="Georgia S."/>
            <person name="Kaestli M."/>
            <person name="Broomall S.M."/>
            <person name="Karavis M.A."/>
            <person name="Insalaco J.M."/>
            <person name="Hubbard K.S."/>
            <person name="McNew L.A."/>
            <person name="Gibbons H.S."/>
            <person name="Currie B.J."/>
            <person name="Keim P."/>
            <person name="Tuanyok A."/>
        </authorList>
    </citation>
    <scope>NUCLEOTIDE SEQUENCE</scope>
    <source>
        <strain evidence="2">NCTC13179</strain>
    </source>
</reference>
<keyword evidence="1" id="KW-0472">Membrane</keyword>
<dbReference type="PATRIC" id="fig|28450.159.peg.3625"/>
<dbReference type="AlphaFoldDB" id="G3LYG3"/>
<sequence>MKTKTSDYSKQVILLLLLLTGILFVASFGAVTEPRPLVSPSEWRQAGQFPALADTLSPLQIPTGMSGNPAFRMFRSWTERGVLKGTISSSSFKPAPYMAVPFQRGGQRHYPNPDEIYFRCESSGAKFSVSSAQSFDEWNVAYVHLPPSFCAGEVTLNGTSNATLPEAYLGIATPFEVSRATYLAHTGFGVKAAIVAATWFFLCAIAVASHVVLSRFSHGIDPLATGIVGIGAAGMAVFTAGIFAAPLSQFASGVIVTASIGLSTWWMGARKSEFEAYWRKARLPLLCWLAVGMSLTAFVAGIDNGGGRWAANAMFAPLSWSVDNENPIFFAYQFAHAAPGLPLLAGPWQFDDRTPLLTVLLIIPQTLFIEPIAEIIGQDFIYTADSSSAMFILAAWVPVIIWFAQKISVRHRLLFIAIVSASPFMLFNTVFTWGKIMGATYMVLAIGLMLPAEEKHGDRPNLFLIPSALALSYLSHSGNAISAVAFLLVFWSTLRIRDTRTLISGTIAALAIMAPWLYWIKIVQPGGNALTRLQLADDVGFNDRSKSVLLSMKEKLRSVGWQQWLALKKKSFHIIGDVPGNIDLPRPIDNRTADYFGNQRSNDFVVVARTTGISTIGVIAALFQSVFRVMQSDPLVLRLIICGLLGIVSMTLVIIQIGVVHHQAYGSVIMLAVAGAIFLANRKPLIPVSLFAAWCVYFVLAWVVGPMRNADHLHPVTLSAALIWGLAAIYLVSTAKELREDAVDHTILWKRPGAGRNEQPLAQPAR</sequence>
<feature type="transmembrane region" description="Helical" evidence="1">
    <location>
        <begin position="387"/>
        <end position="404"/>
    </location>
</feature>
<gene>
    <name evidence="2" type="ORF">BURPS13179_LPSb05</name>
</gene>
<feature type="transmembrane region" description="Helical" evidence="1">
    <location>
        <begin position="470"/>
        <end position="490"/>
    </location>
</feature>
<feature type="transmembrane region" description="Helical" evidence="1">
    <location>
        <begin position="688"/>
        <end position="707"/>
    </location>
</feature>
<feature type="transmembrane region" description="Helical" evidence="1">
    <location>
        <begin position="188"/>
        <end position="211"/>
    </location>
</feature>
<feature type="transmembrane region" description="Helical" evidence="1">
    <location>
        <begin position="635"/>
        <end position="658"/>
    </location>
</feature>
<accession>G3LYG3</accession>
<name>G3LYG3_BURPE</name>
<feature type="transmembrane region" description="Helical" evidence="1">
    <location>
        <begin position="664"/>
        <end position="681"/>
    </location>
</feature>
<organism evidence="2">
    <name type="scientific">Burkholderia pseudomallei</name>
    <name type="common">Pseudomonas pseudomallei</name>
    <dbReference type="NCBI Taxonomy" id="28450"/>
    <lineage>
        <taxon>Bacteria</taxon>
        <taxon>Pseudomonadati</taxon>
        <taxon>Pseudomonadota</taxon>
        <taxon>Betaproteobacteria</taxon>
        <taxon>Burkholderiales</taxon>
        <taxon>Burkholderiaceae</taxon>
        <taxon>Burkholderia</taxon>
        <taxon>pseudomallei group</taxon>
    </lineage>
</organism>
<keyword evidence="1" id="KW-1133">Transmembrane helix</keyword>
<evidence type="ECO:0000256" key="1">
    <source>
        <dbReference type="SAM" id="Phobius"/>
    </source>
</evidence>
<evidence type="ECO:0000313" key="2">
    <source>
        <dbReference type="EMBL" id="AEO78382.1"/>
    </source>
</evidence>
<dbReference type="RefSeq" id="WP_023360368.1">
    <property type="nucleotide sequence ID" value="NZ_CWJC01000012.1"/>
</dbReference>
<feature type="transmembrane region" description="Helical" evidence="1">
    <location>
        <begin position="502"/>
        <end position="520"/>
    </location>
</feature>
<proteinExistence type="predicted"/>
<feature type="transmembrane region" description="Helical" evidence="1">
    <location>
        <begin position="250"/>
        <end position="269"/>
    </location>
</feature>